<name>A0ABU6ML67_9BACI</name>
<feature type="domain" description="Major facilitator superfamily (MFS) profile" evidence="7">
    <location>
        <begin position="35"/>
        <end position="453"/>
    </location>
</feature>
<feature type="transmembrane region" description="Helical" evidence="6">
    <location>
        <begin position="190"/>
        <end position="208"/>
    </location>
</feature>
<keyword evidence="9" id="KW-1185">Reference proteome</keyword>
<keyword evidence="5 6" id="KW-0472">Membrane</keyword>
<feature type="transmembrane region" description="Helical" evidence="6">
    <location>
        <begin position="365"/>
        <end position="386"/>
    </location>
</feature>
<reference evidence="8 9" key="1">
    <citation type="submission" date="2023-03" db="EMBL/GenBank/DDBJ databases">
        <title>Bacillus Genome Sequencing.</title>
        <authorList>
            <person name="Dunlap C."/>
        </authorList>
    </citation>
    <scope>NUCLEOTIDE SEQUENCE [LARGE SCALE GENOMIC DNA]</scope>
    <source>
        <strain evidence="8 9">B-23453</strain>
    </source>
</reference>
<dbReference type="SUPFAM" id="SSF103473">
    <property type="entry name" value="MFS general substrate transporter"/>
    <property type="match status" value="1"/>
</dbReference>
<dbReference type="EMBL" id="JARMAB010000032">
    <property type="protein sequence ID" value="MED1205433.1"/>
    <property type="molecule type" value="Genomic_DNA"/>
</dbReference>
<sequence>MGSYETSEKGILPLSNASITDRLNRLPVTSLHKKVILIIGFALFFEFFDVFLSGVLGTVLTQQFHVSSAVQPLLLGSAFLGMFLGALIIGNLADRIGRKKAFIVNLIIYSVFTLLGAFSNNITTLIIFRFLAGVGIGSQPALCDTYLSELLPNSKRGRLTAWAYTIQVCAVPVEGFLARWLVPLHPGMAGWRWVFIIGAVGGFTALFLQKYLPESPRWLMSIGKVKESEQVVQMFEKQAGHPSAGKPNSNTKVLPNSNPAKLPSVALFRKEFIGRTAMLWVFQILQTIGYYGFGTLIPIVLAAKGITVIHSLEYTTISFLGYPIGSLISIPIIERVHRKWLIVGAAFGMAVFGILFGLSVSPASILILGFLYTLVSNIFSNAYHVFQAEIFPTSIRATATGSAYSLSRLMSGLMPFILLPVLKLHGAAEMFEIVACAMVLIMIDIGFFGPKTTGLALENVNETTIHDHP</sequence>
<dbReference type="PROSITE" id="PS00217">
    <property type="entry name" value="SUGAR_TRANSPORT_2"/>
    <property type="match status" value="1"/>
</dbReference>
<feature type="transmembrane region" description="Helical" evidence="6">
    <location>
        <begin position="340"/>
        <end position="359"/>
    </location>
</feature>
<dbReference type="PANTHER" id="PTHR23511">
    <property type="entry name" value="SYNAPTIC VESICLE GLYCOPROTEIN 2"/>
    <property type="match status" value="1"/>
</dbReference>
<dbReference type="Gene3D" id="1.20.1250.20">
    <property type="entry name" value="MFS general substrate transporter like domains"/>
    <property type="match status" value="1"/>
</dbReference>
<evidence type="ECO:0000256" key="2">
    <source>
        <dbReference type="ARBA" id="ARBA00022448"/>
    </source>
</evidence>
<dbReference type="CDD" id="cd17316">
    <property type="entry name" value="MFS_SV2_like"/>
    <property type="match status" value="1"/>
</dbReference>
<keyword evidence="3 6" id="KW-0812">Transmembrane</keyword>
<gene>
    <name evidence="8" type="ORF">P4T90_20495</name>
</gene>
<dbReference type="Pfam" id="PF00083">
    <property type="entry name" value="Sugar_tr"/>
    <property type="match status" value="1"/>
</dbReference>
<accession>A0ABU6ML67</accession>
<proteinExistence type="predicted"/>
<comment type="subcellular location">
    <subcellularLocation>
        <location evidence="1">Cell membrane</location>
        <topology evidence="1">Multi-pass membrane protein</topology>
    </subcellularLocation>
</comment>
<comment type="caution">
    <text evidence="8">The sequence shown here is derived from an EMBL/GenBank/DDBJ whole genome shotgun (WGS) entry which is preliminary data.</text>
</comment>
<evidence type="ECO:0000259" key="7">
    <source>
        <dbReference type="PROSITE" id="PS50850"/>
    </source>
</evidence>
<feature type="transmembrane region" description="Helical" evidence="6">
    <location>
        <begin position="277"/>
        <end position="302"/>
    </location>
</feature>
<protein>
    <submittedName>
        <fullName evidence="8">MFS transporter</fullName>
    </submittedName>
</protein>
<evidence type="ECO:0000256" key="3">
    <source>
        <dbReference type="ARBA" id="ARBA00022692"/>
    </source>
</evidence>
<keyword evidence="4 6" id="KW-1133">Transmembrane helix</keyword>
<dbReference type="InterPro" id="IPR005828">
    <property type="entry name" value="MFS_sugar_transport-like"/>
</dbReference>
<dbReference type="InterPro" id="IPR020846">
    <property type="entry name" value="MFS_dom"/>
</dbReference>
<evidence type="ECO:0000256" key="5">
    <source>
        <dbReference type="ARBA" id="ARBA00023136"/>
    </source>
</evidence>
<feature type="transmembrane region" description="Helical" evidence="6">
    <location>
        <begin position="101"/>
        <end position="119"/>
    </location>
</feature>
<feature type="transmembrane region" description="Helical" evidence="6">
    <location>
        <begin position="430"/>
        <end position="449"/>
    </location>
</feature>
<feature type="transmembrane region" description="Helical" evidence="6">
    <location>
        <begin position="69"/>
        <end position="89"/>
    </location>
</feature>
<dbReference type="PROSITE" id="PS50850">
    <property type="entry name" value="MFS"/>
    <property type="match status" value="1"/>
</dbReference>
<evidence type="ECO:0000313" key="9">
    <source>
        <dbReference type="Proteomes" id="UP001341444"/>
    </source>
</evidence>
<feature type="transmembrane region" description="Helical" evidence="6">
    <location>
        <begin position="406"/>
        <end position="424"/>
    </location>
</feature>
<dbReference type="InterPro" id="IPR005829">
    <property type="entry name" value="Sugar_transporter_CS"/>
</dbReference>
<evidence type="ECO:0000256" key="4">
    <source>
        <dbReference type="ARBA" id="ARBA00022989"/>
    </source>
</evidence>
<evidence type="ECO:0000256" key="1">
    <source>
        <dbReference type="ARBA" id="ARBA00004651"/>
    </source>
</evidence>
<feature type="transmembrane region" description="Helical" evidence="6">
    <location>
        <begin position="35"/>
        <end position="57"/>
    </location>
</feature>
<dbReference type="RefSeq" id="WP_066263108.1">
    <property type="nucleotide sequence ID" value="NZ_JARMAB010000032.1"/>
</dbReference>
<dbReference type="InterPro" id="IPR036259">
    <property type="entry name" value="MFS_trans_sf"/>
</dbReference>
<keyword evidence="2" id="KW-0813">Transport</keyword>
<organism evidence="8 9">
    <name type="scientific">Heyndrickxia acidicola</name>
    <dbReference type="NCBI Taxonomy" id="209389"/>
    <lineage>
        <taxon>Bacteria</taxon>
        <taxon>Bacillati</taxon>
        <taxon>Bacillota</taxon>
        <taxon>Bacilli</taxon>
        <taxon>Bacillales</taxon>
        <taxon>Bacillaceae</taxon>
        <taxon>Heyndrickxia</taxon>
    </lineage>
</organism>
<evidence type="ECO:0000256" key="6">
    <source>
        <dbReference type="SAM" id="Phobius"/>
    </source>
</evidence>
<dbReference type="Proteomes" id="UP001341444">
    <property type="component" value="Unassembled WGS sequence"/>
</dbReference>
<evidence type="ECO:0000313" key="8">
    <source>
        <dbReference type="EMBL" id="MED1205433.1"/>
    </source>
</evidence>
<feature type="transmembrane region" description="Helical" evidence="6">
    <location>
        <begin position="314"/>
        <end position="333"/>
    </location>
</feature>